<evidence type="ECO:0008006" key="4">
    <source>
        <dbReference type="Google" id="ProtNLM"/>
    </source>
</evidence>
<keyword evidence="1" id="KW-0812">Transmembrane</keyword>
<feature type="transmembrane region" description="Helical" evidence="1">
    <location>
        <begin position="171"/>
        <end position="195"/>
    </location>
</feature>
<dbReference type="EMBL" id="MFAC01000002">
    <property type="protein sequence ID" value="OGD67830.1"/>
    <property type="molecule type" value="Genomic_DNA"/>
</dbReference>
<evidence type="ECO:0000256" key="1">
    <source>
        <dbReference type="SAM" id="Phobius"/>
    </source>
</evidence>
<proteinExistence type="predicted"/>
<name>A0A1F5EKH0_9BACT</name>
<organism evidence="2 3">
    <name type="scientific">Candidatus Campbellbacteria bacterium RIFCSPLOWO2_02_35_12</name>
    <dbReference type="NCBI Taxonomy" id="1797580"/>
    <lineage>
        <taxon>Bacteria</taxon>
        <taxon>Candidatus Campbelliibacteriota</taxon>
    </lineage>
</organism>
<evidence type="ECO:0000313" key="3">
    <source>
        <dbReference type="Proteomes" id="UP000186029"/>
    </source>
</evidence>
<keyword evidence="1" id="KW-0472">Membrane</keyword>
<gene>
    <name evidence="2" type="ORF">A2Z61_00565</name>
</gene>
<evidence type="ECO:0000313" key="2">
    <source>
        <dbReference type="EMBL" id="OGD67830.1"/>
    </source>
</evidence>
<comment type="caution">
    <text evidence="2">The sequence shown here is derived from an EMBL/GenBank/DDBJ whole genome shotgun (WGS) entry which is preliminary data.</text>
</comment>
<keyword evidence="1" id="KW-1133">Transmembrane helix</keyword>
<accession>A0A1F5EKH0</accession>
<dbReference type="AlphaFoldDB" id="A0A1F5EKH0"/>
<dbReference type="Proteomes" id="UP000186029">
    <property type="component" value="Unassembled WGS sequence"/>
</dbReference>
<sequence length="233" mass="27136">MDELIFAGNKYISSKRAAKLTGYATDYIGQMCRGGNMDCRLVGRNWYIKETAVIEQRKSFKKEQGVQIHNRIAYKKYELEDPVYYIDDNRPNNLEINKKVLLKNQTDEEKNNIIFEDAAKSTDKYSMYGSIIEKSTVDLRKYRQDYLLHNHQGNKTIIRRQELPLKIRENFYPVGIITATFLIISALFIAGNFILEQNISYSARNEKINTKIHLASGISVFRLNNLISMFELK</sequence>
<protein>
    <recommendedName>
        <fullName evidence="4">Helix-turn-helix domain-containing protein</fullName>
    </recommendedName>
</protein>
<reference evidence="2 3" key="1">
    <citation type="journal article" date="2016" name="Nat. Commun.">
        <title>Thousands of microbial genomes shed light on interconnected biogeochemical processes in an aquifer system.</title>
        <authorList>
            <person name="Anantharaman K."/>
            <person name="Brown C.T."/>
            <person name="Hug L.A."/>
            <person name="Sharon I."/>
            <person name="Castelle C.J."/>
            <person name="Probst A.J."/>
            <person name="Thomas B.C."/>
            <person name="Singh A."/>
            <person name="Wilkins M.J."/>
            <person name="Karaoz U."/>
            <person name="Brodie E.L."/>
            <person name="Williams K.H."/>
            <person name="Hubbard S.S."/>
            <person name="Banfield J.F."/>
        </authorList>
    </citation>
    <scope>NUCLEOTIDE SEQUENCE [LARGE SCALE GENOMIC DNA]</scope>
</reference>